<dbReference type="Gene3D" id="1.10.10.60">
    <property type="entry name" value="Homeodomain-like"/>
    <property type="match status" value="1"/>
</dbReference>
<keyword evidence="1" id="KW-0547">Nucleotide-binding</keyword>
<dbReference type="GO" id="GO:0006355">
    <property type="term" value="P:regulation of DNA-templated transcription"/>
    <property type="evidence" value="ECO:0007669"/>
    <property type="project" value="InterPro"/>
</dbReference>
<dbReference type="Pfam" id="PF00158">
    <property type="entry name" value="Sigma54_activat"/>
    <property type="match status" value="1"/>
</dbReference>
<dbReference type="SMART" id="SM00382">
    <property type="entry name" value="AAA"/>
    <property type="match status" value="1"/>
</dbReference>
<dbReference type="PROSITE" id="PS00676">
    <property type="entry name" value="SIGMA54_INTERACT_2"/>
    <property type="match status" value="1"/>
</dbReference>
<dbReference type="SUPFAM" id="SSF46689">
    <property type="entry name" value="Homeodomain-like"/>
    <property type="match status" value="1"/>
</dbReference>
<dbReference type="PRINTS" id="PR01590">
    <property type="entry name" value="HTHFIS"/>
</dbReference>
<dbReference type="InterPro" id="IPR003593">
    <property type="entry name" value="AAA+_ATPase"/>
</dbReference>
<evidence type="ECO:0000259" key="6">
    <source>
        <dbReference type="PROSITE" id="PS50045"/>
    </source>
</evidence>
<dbReference type="InterPro" id="IPR025944">
    <property type="entry name" value="Sigma_54_int_dom_CS"/>
</dbReference>
<dbReference type="InterPro" id="IPR009057">
    <property type="entry name" value="Homeodomain-like_sf"/>
</dbReference>
<dbReference type="Gene3D" id="3.40.50.300">
    <property type="entry name" value="P-loop containing nucleotide triphosphate hydrolases"/>
    <property type="match status" value="1"/>
</dbReference>
<dbReference type="InterPro" id="IPR002078">
    <property type="entry name" value="Sigma_54_int"/>
</dbReference>
<keyword evidence="8" id="KW-1185">Reference proteome</keyword>
<keyword evidence="4" id="KW-0238">DNA-binding</keyword>
<dbReference type="FunCoup" id="A0A3N0VAD9">
    <property type="interactions" value="31"/>
</dbReference>
<dbReference type="GO" id="GO:0043565">
    <property type="term" value="F:sequence-specific DNA binding"/>
    <property type="evidence" value="ECO:0007669"/>
    <property type="project" value="InterPro"/>
</dbReference>
<comment type="caution">
    <text evidence="7">The sequence shown here is derived from an EMBL/GenBank/DDBJ whole genome shotgun (WGS) entry which is preliminary data.</text>
</comment>
<dbReference type="Proteomes" id="UP000282106">
    <property type="component" value="Unassembled WGS sequence"/>
</dbReference>
<protein>
    <submittedName>
        <fullName evidence="7">Phage shock protein operon transcriptional activator</fullName>
    </submittedName>
</protein>
<evidence type="ECO:0000256" key="5">
    <source>
        <dbReference type="ARBA" id="ARBA00023163"/>
    </source>
</evidence>
<evidence type="ECO:0000256" key="2">
    <source>
        <dbReference type="ARBA" id="ARBA00022840"/>
    </source>
</evidence>
<dbReference type="PROSITE" id="PS50045">
    <property type="entry name" value="SIGMA54_INTERACT_4"/>
    <property type="match status" value="1"/>
</dbReference>
<dbReference type="RefSeq" id="WP_123211871.1">
    <property type="nucleotide sequence ID" value="NZ_RJVO01000004.1"/>
</dbReference>
<dbReference type="Pfam" id="PF25601">
    <property type="entry name" value="AAA_lid_14"/>
    <property type="match status" value="1"/>
</dbReference>
<evidence type="ECO:0000256" key="3">
    <source>
        <dbReference type="ARBA" id="ARBA00023015"/>
    </source>
</evidence>
<dbReference type="Pfam" id="PF02954">
    <property type="entry name" value="HTH_8"/>
    <property type="match status" value="1"/>
</dbReference>
<dbReference type="InterPro" id="IPR027417">
    <property type="entry name" value="P-loop_NTPase"/>
</dbReference>
<dbReference type="NCBIfam" id="TIGR02974">
    <property type="entry name" value="phageshock_pspF"/>
    <property type="match status" value="1"/>
</dbReference>
<dbReference type="CDD" id="cd00009">
    <property type="entry name" value="AAA"/>
    <property type="match status" value="1"/>
</dbReference>
<reference evidence="7 8" key="1">
    <citation type="submission" date="2018-10" db="EMBL/GenBank/DDBJ databases">
        <authorList>
            <person name="Chen W.-M."/>
        </authorList>
    </citation>
    <scope>NUCLEOTIDE SEQUENCE [LARGE SCALE GENOMIC DNA]</scope>
    <source>
        <strain evidence="7 8">THS-13</strain>
    </source>
</reference>
<evidence type="ECO:0000313" key="7">
    <source>
        <dbReference type="EMBL" id="ROH89574.1"/>
    </source>
</evidence>
<evidence type="ECO:0000313" key="8">
    <source>
        <dbReference type="Proteomes" id="UP000282106"/>
    </source>
</evidence>
<proteinExistence type="predicted"/>
<keyword evidence="3" id="KW-0805">Transcription regulation</keyword>
<organism evidence="7 8">
    <name type="scientific">Stagnimonas aquatica</name>
    <dbReference type="NCBI Taxonomy" id="2689987"/>
    <lineage>
        <taxon>Bacteria</taxon>
        <taxon>Pseudomonadati</taxon>
        <taxon>Pseudomonadota</taxon>
        <taxon>Gammaproteobacteria</taxon>
        <taxon>Nevskiales</taxon>
        <taxon>Nevskiaceae</taxon>
        <taxon>Stagnimonas</taxon>
    </lineage>
</organism>
<dbReference type="InterPro" id="IPR058031">
    <property type="entry name" value="AAA_lid_NorR"/>
</dbReference>
<gene>
    <name evidence="7" type="primary">pspF</name>
    <name evidence="7" type="ORF">ED208_10625</name>
</gene>
<dbReference type="EMBL" id="RJVO01000004">
    <property type="protein sequence ID" value="ROH89574.1"/>
    <property type="molecule type" value="Genomic_DNA"/>
</dbReference>
<dbReference type="Gene3D" id="1.10.8.60">
    <property type="match status" value="1"/>
</dbReference>
<sequence length="361" mass="39910">MRDSELEEVAPPPLVGESECFLAVMEQASRAARLSKPVLVIGERGSGKELIASRLHYLSERWAKRLVKFNCAAVNDELLESELFGHVAGAFTGAVKARAGRFELAHGGTLFLDELASMSLRLQEKLLRVLEYGEFERVGSSETQRVDVRVVAAANVDLPAMAASGRFREDLLDRLSFEVITLPPLRERREDILLLAQKFGEGMARELGREYFAGFSPAAEQQLLDYSWPGNVRELKNAVERAVYRLDNARRVVERVAVDPFESPFRMSGAAPAGTVGSAAAALPPVAVAPVAGPLAPPPSVWKFPLDFKTQVADYEVRLLRAALAQAQFRQTRAAELLGLNYHQLRGLLRKYDLLKELRGE</sequence>
<evidence type="ECO:0000256" key="4">
    <source>
        <dbReference type="ARBA" id="ARBA00023125"/>
    </source>
</evidence>
<dbReference type="InterPro" id="IPR002197">
    <property type="entry name" value="HTH_Fis"/>
</dbReference>
<accession>A0A3N0VAD9</accession>
<keyword evidence="5" id="KW-0804">Transcription</keyword>
<keyword evidence="2" id="KW-0067">ATP-binding</keyword>
<feature type="domain" description="Sigma-54 factor interaction" evidence="6">
    <location>
        <begin position="14"/>
        <end position="244"/>
    </location>
</feature>
<name>A0A3N0VAD9_9GAMM</name>
<dbReference type="InParanoid" id="A0A3N0VAD9"/>
<dbReference type="AlphaFoldDB" id="A0A3N0VAD9"/>
<evidence type="ECO:0000256" key="1">
    <source>
        <dbReference type="ARBA" id="ARBA00022741"/>
    </source>
</evidence>
<dbReference type="PANTHER" id="PTHR32071:SF38">
    <property type="entry name" value="PSP OPERON TRANSCRIPTIONAL ACTIVATOR"/>
    <property type="match status" value="1"/>
</dbReference>
<dbReference type="PROSITE" id="PS00688">
    <property type="entry name" value="SIGMA54_INTERACT_3"/>
    <property type="match status" value="1"/>
</dbReference>
<dbReference type="InterPro" id="IPR014317">
    <property type="entry name" value="Transcription_activator_PspF"/>
</dbReference>
<dbReference type="SUPFAM" id="SSF52540">
    <property type="entry name" value="P-loop containing nucleoside triphosphate hydrolases"/>
    <property type="match status" value="1"/>
</dbReference>
<dbReference type="FunFam" id="3.40.50.300:FF:000006">
    <property type="entry name" value="DNA-binding transcriptional regulator NtrC"/>
    <property type="match status" value="1"/>
</dbReference>
<dbReference type="GO" id="GO:0005524">
    <property type="term" value="F:ATP binding"/>
    <property type="evidence" value="ECO:0007669"/>
    <property type="project" value="UniProtKB-KW"/>
</dbReference>
<dbReference type="PANTHER" id="PTHR32071">
    <property type="entry name" value="TRANSCRIPTIONAL REGULATORY PROTEIN"/>
    <property type="match status" value="1"/>
</dbReference>
<dbReference type="InterPro" id="IPR025943">
    <property type="entry name" value="Sigma_54_int_dom_ATP-bd_2"/>
</dbReference>